<evidence type="ECO:0000313" key="2">
    <source>
        <dbReference type="Proteomes" id="UP001428341"/>
    </source>
</evidence>
<sequence>MSQLPTKFTIASYEVMMHYFKHSNTSPLTDPLFSFAAFPSIYVSRFSKAQQLSIKYNHEFAQDQSSSAFNVNKLSRYLEDPKEMRRQAKWQHDTCMDRWRPWWDGVVPRGYSVLAVRWLENLPTCAMRFGKWFLSLKLLFPILHFEIHALTGAF</sequence>
<protein>
    <submittedName>
        <fullName evidence="1">Uncharacterized protein</fullName>
    </submittedName>
</protein>
<comment type="caution">
    <text evidence="1">The sequence shown here is derived from an EMBL/GenBank/DDBJ whole genome shotgun (WGS) entry which is preliminary data.</text>
</comment>
<organism evidence="1 2">
    <name type="scientific">Citrus x changshan-huyou</name>
    <dbReference type="NCBI Taxonomy" id="2935761"/>
    <lineage>
        <taxon>Eukaryota</taxon>
        <taxon>Viridiplantae</taxon>
        <taxon>Streptophyta</taxon>
        <taxon>Embryophyta</taxon>
        <taxon>Tracheophyta</taxon>
        <taxon>Spermatophyta</taxon>
        <taxon>Magnoliopsida</taxon>
        <taxon>eudicotyledons</taxon>
        <taxon>Gunneridae</taxon>
        <taxon>Pentapetalae</taxon>
        <taxon>rosids</taxon>
        <taxon>malvids</taxon>
        <taxon>Sapindales</taxon>
        <taxon>Rutaceae</taxon>
        <taxon>Aurantioideae</taxon>
        <taxon>Citrus</taxon>
    </lineage>
</organism>
<name>A0AAP0LWU0_9ROSI</name>
<proteinExistence type="predicted"/>
<dbReference type="EMBL" id="JBCGBO010000024">
    <property type="protein sequence ID" value="KAK9183580.1"/>
    <property type="molecule type" value="Genomic_DNA"/>
</dbReference>
<reference evidence="1 2" key="1">
    <citation type="submission" date="2024-05" db="EMBL/GenBank/DDBJ databases">
        <title>Haplotype-resolved chromosome-level genome assembly of Huyou (Citrus changshanensis).</title>
        <authorList>
            <person name="Miao C."/>
            <person name="Chen W."/>
            <person name="Wu Y."/>
            <person name="Wang L."/>
            <person name="Zhao S."/>
            <person name="Grierson D."/>
            <person name="Xu C."/>
            <person name="Chen K."/>
        </authorList>
    </citation>
    <scope>NUCLEOTIDE SEQUENCE [LARGE SCALE GENOMIC DNA]</scope>
    <source>
        <strain evidence="1">01-14</strain>
        <tissue evidence="1">Leaf</tissue>
    </source>
</reference>
<dbReference type="AlphaFoldDB" id="A0AAP0LWU0"/>
<evidence type="ECO:0000313" key="1">
    <source>
        <dbReference type="EMBL" id="KAK9183580.1"/>
    </source>
</evidence>
<keyword evidence="2" id="KW-1185">Reference proteome</keyword>
<gene>
    <name evidence="1" type="ORF">WN944_026733</name>
</gene>
<accession>A0AAP0LWU0</accession>
<dbReference type="Proteomes" id="UP001428341">
    <property type="component" value="Unassembled WGS sequence"/>
</dbReference>